<feature type="transmembrane region" description="Helical" evidence="7">
    <location>
        <begin position="348"/>
        <end position="366"/>
    </location>
</feature>
<dbReference type="RefSeq" id="WP_114663985.1">
    <property type="nucleotide sequence ID" value="NZ_CP031194.1"/>
</dbReference>
<feature type="transmembrane region" description="Helical" evidence="7">
    <location>
        <begin position="412"/>
        <end position="434"/>
    </location>
</feature>
<dbReference type="Pfam" id="PF07690">
    <property type="entry name" value="MFS_1"/>
    <property type="match status" value="2"/>
</dbReference>
<feature type="transmembrane region" description="Helical" evidence="7">
    <location>
        <begin position="59"/>
        <end position="77"/>
    </location>
</feature>
<feature type="transmembrane region" description="Helical" evidence="7">
    <location>
        <begin position="238"/>
        <end position="255"/>
    </location>
</feature>
<dbReference type="PANTHER" id="PTHR42718">
    <property type="entry name" value="MAJOR FACILITATOR SUPERFAMILY MULTIDRUG TRANSPORTER MFSC"/>
    <property type="match status" value="1"/>
</dbReference>
<protein>
    <submittedName>
        <fullName evidence="9">MFS transporter</fullName>
    </submittedName>
</protein>
<reference evidence="10" key="1">
    <citation type="submission" date="2018-07" db="EMBL/GenBank/DDBJ databases">
        <authorList>
            <person name="Zhao J."/>
        </authorList>
    </citation>
    <scope>NUCLEOTIDE SEQUENCE [LARGE SCALE GENOMIC DNA]</scope>
    <source>
        <strain evidence="10">GSSD-12</strain>
    </source>
</reference>
<dbReference type="InterPro" id="IPR011701">
    <property type="entry name" value="MFS"/>
</dbReference>
<gene>
    <name evidence="9" type="ORF">DVK44_31245</name>
</gene>
<evidence type="ECO:0000256" key="4">
    <source>
        <dbReference type="ARBA" id="ARBA00022989"/>
    </source>
</evidence>
<feature type="transmembrane region" description="Helical" evidence="7">
    <location>
        <begin position="89"/>
        <end position="108"/>
    </location>
</feature>
<dbReference type="GO" id="GO:0005886">
    <property type="term" value="C:plasma membrane"/>
    <property type="evidence" value="ECO:0007669"/>
    <property type="project" value="UniProtKB-SubCell"/>
</dbReference>
<comment type="subcellular location">
    <subcellularLocation>
        <location evidence="1">Cell membrane</location>
        <topology evidence="1">Multi-pass membrane protein</topology>
    </subcellularLocation>
</comment>
<feature type="transmembrane region" description="Helical" evidence="7">
    <location>
        <begin position="114"/>
        <end position="134"/>
    </location>
</feature>
<keyword evidence="10" id="KW-1185">Reference proteome</keyword>
<dbReference type="InterPro" id="IPR020846">
    <property type="entry name" value="MFS_dom"/>
</dbReference>
<feature type="transmembrane region" description="Helical" evidence="7">
    <location>
        <begin position="275"/>
        <end position="300"/>
    </location>
</feature>
<dbReference type="OrthoDB" id="8878955at2"/>
<feature type="transmembrane region" description="Helical" evidence="7">
    <location>
        <begin position="207"/>
        <end position="226"/>
    </location>
</feature>
<organism evidence="9 10">
    <name type="scientific">Streptomyces paludis</name>
    <dbReference type="NCBI Taxonomy" id="2282738"/>
    <lineage>
        <taxon>Bacteria</taxon>
        <taxon>Bacillati</taxon>
        <taxon>Actinomycetota</taxon>
        <taxon>Actinomycetes</taxon>
        <taxon>Kitasatosporales</taxon>
        <taxon>Streptomycetaceae</taxon>
        <taxon>Streptomyces</taxon>
    </lineage>
</organism>
<feature type="domain" description="Major facilitator superfamily (MFS) profile" evidence="8">
    <location>
        <begin position="23"/>
        <end position="472"/>
    </location>
</feature>
<keyword evidence="6" id="KW-0046">Antibiotic resistance</keyword>
<feature type="transmembrane region" description="Helical" evidence="7">
    <location>
        <begin position="175"/>
        <end position="195"/>
    </location>
</feature>
<dbReference type="Gene3D" id="1.20.1720.10">
    <property type="entry name" value="Multidrug resistance protein D"/>
    <property type="match status" value="1"/>
</dbReference>
<feature type="transmembrane region" description="Helical" evidence="7">
    <location>
        <begin position="146"/>
        <end position="169"/>
    </location>
</feature>
<dbReference type="KEGG" id="spad:DVK44_31245"/>
<accession>A0A345HXM0</accession>
<evidence type="ECO:0000256" key="7">
    <source>
        <dbReference type="SAM" id="Phobius"/>
    </source>
</evidence>
<dbReference type="SUPFAM" id="SSF103473">
    <property type="entry name" value="MFS general substrate transporter"/>
    <property type="match status" value="2"/>
</dbReference>
<evidence type="ECO:0000313" key="10">
    <source>
        <dbReference type="Proteomes" id="UP000253868"/>
    </source>
</evidence>
<evidence type="ECO:0000256" key="1">
    <source>
        <dbReference type="ARBA" id="ARBA00004651"/>
    </source>
</evidence>
<feature type="transmembrane region" description="Helical" evidence="7">
    <location>
        <begin position="446"/>
        <end position="467"/>
    </location>
</feature>
<feature type="transmembrane region" description="Helical" evidence="7">
    <location>
        <begin position="372"/>
        <end position="391"/>
    </location>
</feature>
<dbReference type="AlphaFoldDB" id="A0A345HXM0"/>
<dbReference type="PROSITE" id="PS50850">
    <property type="entry name" value="MFS"/>
    <property type="match status" value="1"/>
</dbReference>
<evidence type="ECO:0000259" key="8">
    <source>
        <dbReference type="PROSITE" id="PS50850"/>
    </source>
</evidence>
<sequence length="486" mass="49886">MSSTQEASGTARPSRPVRPIPVLIAVLVLADIVSAFESTMMFNALPRIIGAFHTTPADASWVLTAFLLVAAASAAVCGRLGDLYGRRNVIIVLLLISAVGSVISVSTGTLTGVIAGRAVQGVSGGILPLCFGVAREILPKKHAPVAAAMIAGAAMLAGAAGNIISGALIDTLDWHYIFVVAAAVAVIAAAGCLLLPRSRVVAGARRVSWFGSVLFAPAIGLVLFGVNKSSSWGWSDGRTLGTIVTGLLLLALWVWRELRVDHPMINLRLFSDRKVALTMLATAVLAIGPVGATGFLLQIIMQTPTDAPVGLGLSATDAGWVSFCIAIFGFLLSPLSGRISARAGSRRALIIGSVFGVINAATLAMLHSTLMGLIISTVFLTVATSFILSSLPNLIMEAAPVENTSEATGLNVVVRTTFSGVGTSVATLLLSMSLVSGTHFSTRGAYMQVFVLIGISCAVALILALLIRPGVRAASGAAPAVAASKA</sequence>
<dbReference type="Gene3D" id="1.20.1250.20">
    <property type="entry name" value="MFS general substrate transporter like domains"/>
    <property type="match status" value="1"/>
</dbReference>
<keyword evidence="5 7" id="KW-0472">Membrane</keyword>
<feature type="transmembrane region" description="Helical" evidence="7">
    <location>
        <begin position="320"/>
        <end position="336"/>
    </location>
</feature>
<evidence type="ECO:0000256" key="6">
    <source>
        <dbReference type="ARBA" id="ARBA00023251"/>
    </source>
</evidence>
<dbReference type="InterPro" id="IPR036259">
    <property type="entry name" value="MFS_trans_sf"/>
</dbReference>
<name>A0A345HXM0_9ACTN</name>
<proteinExistence type="predicted"/>
<keyword evidence="3 7" id="KW-0812">Transmembrane</keyword>
<evidence type="ECO:0000256" key="3">
    <source>
        <dbReference type="ARBA" id="ARBA00022692"/>
    </source>
</evidence>
<evidence type="ECO:0000256" key="2">
    <source>
        <dbReference type="ARBA" id="ARBA00022448"/>
    </source>
</evidence>
<dbReference type="GO" id="GO:0046677">
    <property type="term" value="P:response to antibiotic"/>
    <property type="evidence" value="ECO:0007669"/>
    <property type="project" value="UniProtKB-KW"/>
</dbReference>
<dbReference type="GO" id="GO:0022857">
    <property type="term" value="F:transmembrane transporter activity"/>
    <property type="evidence" value="ECO:0007669"/>
    <property type="project" value="InterPro"/>
</dbReference>
<dbReference type="PANTHER" id="PTHR42718:SF9">
    <property type="entry name" value="MAJOR FACILITATOR SUPERFAMILY MULTIDRUG TRANSPORTER MFSC"/>
    <property type="match status" value="1"/>
</dbReference>
<evidence type="ECO:0000256" key="5">
    <source>
        <dbReference type="ARBA" id="ARBA00023136"/>
    </source>
</evidence>
<keyword evidence="2" id="KW-0813">Transport</keyword>
<keyword evidence="4 7" id="KW-1133">Transmembrane helix</keyword>
<dbReference type="Proteomes" id="UP000253868">
    <property type="component" value="Chromosome"/>
</dbReference>
<evidence type="ECO:0000313" key="9">
    <source>
        <dbReference type="EMBL" id="AXG81444.1"/>
    </source>
</evidence>
<dbReference type="EMBL" id="CP031194">
    <property type="protein sequence ID" value="AXG81444.1"/>
    <property type="molecule type" value="Genomic_DNA"/>
</dbReference>